<dbReference type="Pfam" id="PF05978">
    <property type="entry name" value="UNC-93"/>
    <property type="match status" value="1"/>
</dbReference>
<evidence type="ECO:0000313" key="7">
    <source>
        <dbReference type="WBParaSite" id="Hba_11668"/>
    </source>
</evidence>
<evidence type="ECO:0000256" key="2">
    <source>
        <dbReference type="ARBA" id="ARBA00022692"/>
    </source>
</evidence>
<evidence type="ECO:0000256" key="3">
    <source>
        <dbReference type="ARBA" id="ARBA00022989"/>
    </source>
</evidence>
<evidence type="ECO:0000256" key="1">
    <source>
        <dbReference type="ARBA" id="ARBA00004141"/>
    </source>
</evidence>
<dbReference type="AlphaFoldDB" id="A0A1I7X2P5"/>
<name>A0A1I7X2P5_HETBA</name>
<protein>
    <submittedName>
        <fullName evidence="7">F-box domain-containing protein</fullName>
    </submittedName>
</protein>
<dbReference type="GO" id="GO:0016020">
    <property type="term" value="C:membrane"/>
    <property type="evidence" value="ECO:0007669"/>
    <property type="project" value="UniProtKB-SubCell"/>
</dbReference>
<keyword evidence="3 5" id="KW-1133">Transmembrane helix</keyword>
<proteinExistence type="predicted"/>
<accession>A0A1I7X2P5</accession>
<keyword evidence="2 5" id="KW-0812">Transmembrane</keyword>
<organism evidence="6 7">
    <name type="scientific">Heterorhabditis bacteriophora</name>
    <name type="common">Entomopathogenic nematode worm</name>
    <dbReference type="NCBI Taxonomy" id="37862"/>
    <lineage>
        <taxon>Eukaryota</taxon>
        <taxon>Metazoa</taxon>
        <taxon>Ecdysozoa</taxon>
        <taxon>Nematoda</taxon>
        <taxon>Chromadorea</taxon>
        <taxon>Rhabditida</taxon>
        <taxon>Rhabditina</taxon>
        <taxon>Rhabditomorpha</taxon>
        <taxon>Strongyloidea</taxon>
        <taxon>Heterorhabditidae</taxon>
        <taxon>Heterorhabditis</taxon>
    </lineage>
</organism>
<sequence>MLAKNQISRCCRRKEMKANSSMLVLYCLQDFSLLFKERLIKLITSLPELNIKEYPEIVNLQTSYADIREVKTVSKQLKRLIERNWRRAFFVFLRRSKLNPKRGKTHMNAADMRRMKLVSKDMRYLIERGGRHLIQQDMRSCIIKEVSRTLCTSNIEPTFKGILLKLQVEPTVYKVTSVNFTHGLNVSLEDFSRIFARIYIFFYNFETRYGSSLVIKKRNGFRYKKEFFQLSTIRKVCHCLILFPQLLHRLSMGCGVCGTLEGKIWNCISKIIVSLIISLFVTVFTTFVFVVPSCLAASVVGILCSMAFRKVRYFLIFNFVFVDVIYSLLTVCPIRSIRRCFVAVSVMHIPSSKGALVMCAILFLCFFAEFLSINSDYYYFSQALVVK</sequence>
<evidence type="ECO:0000256" key="4">
    <source>
        <dbReference type="ARBA" id="ARBA00023136"/>
    </source>
</evidence>
<evidence type="ECO:0000256" key="5">
    <source>
        <dbReference type="SAM" id="Phobius"/>
    </source>
</evidence>
<keyword evidence="6" id="KW-1185">Reference proteome</keyword>
<keyword evidence="4 5" id="KW-0472">Membrane</keyword>
<evidence type="ECO:0000313" key="6">
    <source>
        <dbReference type="Proteomes" id="UP000095283"/>
    </source>
</evidence>
<comment type="subcellular location">
    <subcellularLocation>
        <location evidence="1">Membrane</location>
        <topology evidence="1">Multi-pass membrane protein</topology>
    </subcellularLocation>
</comment>
<feature type="transmembrane region" description="Helical" evidence="5">
    <location>
        <begin position="355"/>
        <end position="373"/>
    </location>
</feature>
<dbReference type="InterPro" id="IPR010291">
    <property type="entry name" value="Ion_channel_UNC-93"/>
</dbReference>
<feature type="transmembrane region" description="Helical" evidence="5">
    <location>
        <begin position="314"/>
        <end position="334"/>
    </location>
</feature>
<reference evidence="7" key="1">
    <citation type="submission" date="2016-11" db="UniProtKB">
        <authorList>
            <consortium name="WormBaseParasite"/>
        </authorList>
    </citation>
    <scope>IDENTIFICATION</scope>
</reference>
<feature type="transmembrane region" description="Helical" evidence="5">
    <location>
        <begin position="275"/>
        <end position="308"/>
    </location>
</feature>
<dbReference type="Proteomes" id="UP000095283">
    <property type="component" value="Unplaced"/>
</dbReference>
<dbReference type="WBParaSite" id="Hba_11668">
    <property type="protein sequence ID" value="Hba_11668"/>
    <property type="gene ID" value="Hba_11668"/>
</dbReference>